<organism evidence="1 2">
    <name type="scientific">Araneus ventricosus</name>
    <name type="common">Orbweaver spider</name>
    <name type="synonym">Epeira ventricosa</name>
    <dbReference type="NCBI Taxonomy" id="182803"/>
    <lineage>
        <taxon>Eukaryota</taxon>
        <taxon>Metazoa</taxon>
        <taxon>Ecdysozoa</taxon>
        <taxon>Arthropoda</taxon>
        <taxon>Chelicerata</taxon>
        <taxon>Arachnida</taxon>
        <taxon>Araneae</taxon>
        <taxon>Araneomorphae</taxon>
        <taxon>Entelegynae</taxon>
        <taxon>Araneoidea</taxon>
        <taxon>Araneidae</taxon>
        <taxon>Araneus</taxon>
    </lineage>
</organism>
<evidence type="ECO:0000313" key="2">
    <source>
        <dbReference type="Proteomes" id="UP000499080"/>
    </source>
</evidence>
<sequence length="158" mass="17588">MKYHRAAWNTCRQATKSFQEENLLSDSVLTFTGLHVFRCPFEVAASPIPRLLHLSLLRSTDPHPRSKDSERLEKGAGRDAFLCPIGNLGAIRLCPMALSAGGARLEEKQLTICWFAFQSFGNPNANDIEIRLEVYPYEWDRGISEGQIAHENEGGGGV</sequence>
<keyword evidence="2" id="KW-1185">Reference proteome</keyword>
<gene>
    <name evidence="1" type="ORF">AVEN_204904_1</name>
</gene>
<reference evidence="1 2" key="1">
    <citation type="journal article" date="2019" name="Sci. Rep.">
        <title>Orb-weaving spider Araneus ventricosus genome elucidates the spidroin gene catalogue.</title>
        <authorList>
            <person name="Kono N."/>
            <person name="Nakamura H."/>
            <person name="Ohtoshi R."/>
            <person name="Moran D.A.P."/>
            <person name="Shinohara A."/>
            <person name="Yoshida Y."/>
            <person name="Fujiwara M."/>
            <person name="Mori M."/>
            <person name="Tomita M."/>
            <person name="Arakawa K."/>
        </authorList>
    </citation>
    <scope>NUCLEOTIDE SEQUENCE [LARGE SCALE GENOMIC DNA]</scope>
</reference>
<dbReference type="AlphaFoldDB" id="A0A4Y2L596"/>
<name>A0A4Y2L596_ARAVE</name>
<protein>
    <submittedName>
        <fullName evidence="1">Uncharacterized protein</fullName>
    </submittedName>
</protein>
<dbReference type="Proteomes" id="UP000499080">
    <property type="component" value="Unassembled WGS sequence"/>
</dbReference>
<comment type="caution">
    <text evidence="1">The sequence shown here is derived from an EMBL/GenBank/DDBJ whole genome shotgun (WGS) entry which is preliminary data.</text>
</comment>
<evidence type="ECO:0000313" key="1">
    <source>
        <dbReference type="EMBL" id="GBN08796.1"/>
    </source>
</evidence>
<dbReference type="EMBL" id="BGPR01005296">
    <property type="protein sequence ID" value="GBN08796.1"/>
    <property type="molecule type" value="Genomic_DNA"/>
</dbReference>
<proteinExistence type="predicted"/>
<accession>A0A4Y2L596</accession>